<sequence length="302" mass="32668">MLPNTAAAKAGALANPGLAVAAIHSVVQIELATDALPLALFVLVLAFGSRSTALPATRGRRVFWSVCAAWPLLLVLSFALGGVQVVSRYLLPAIPCVLLLGMASLRWVIATTLPGRYTLALSVFLGAFALQNVLSTALVTVPSARTHTRGLRSSLIAIGIWARDRTPPGVSFAIPDIGAFGYYSDRRVLDLYGLVTPEIAPVVVREGYDAVVKRLLFERAGRPEYLIDRHPVKARLAESGDETNPFRFLFAREIPNLGITRARTYYYSVYAIDWKVVDQTRIRIARRGPASWTNAGSLPGGG</sequence>
<accession>A0A538TKP3</accession>
<keyword evidence="1" id="KW-0812">Transmembrane</keyword>
<gene>
    <name evidence="2" type="ORF">E6K77_04145</name>
</gene>
<feature type="transmembrane region" description="Helical" evidence="1">
    <location>
        <begin position="89"/>
        <end position="109"/>
    </location>
</feature>
<feature type="transmembrane region" description="Helical" evidence="1">
    <location>
        <begin position="121"/>
        <end position="141"/>
    </location>
</feature>
<protein>
    <submittedName>
        <fullName evidence="2">Uncharacterized protein</fullName>
    </submittedName>
</protein>
<comment type="caution">
    <text evidence="2">The sequence shown here is derived from an EMBL/GenBank/DDBJ whole genome shotgun (WGS) entry which is preliminary data.</text>
</comment>
<dbReference type="EMBL" id="VBOX01000043">
    <property type="protein sequence ID" value="TMQ64197.1"/>
    <property type="molecule type" value="Genomic_DNA"/>
</dbReference>
<reference evidence="2 3" key="1">
    <citation type="journal article" date="2019" name="Nat. Microbiol.">
        <title>Mediterranean grassland soil C-N compound turnover is dependent on rainfall and depth, and is mediated by genomically divergent microorganisms.</title>
        <authorList>
            <person name="Diamond S."/>
            <person name="Andeer P.F."/>
            <person name="Li Z."/>
            <person name="Crits-Christoph A."/>
            <person name="Burstein D."/>
            <person name="Anantharaman K."/>
            <person name="Lane K.R."/>
            <person name="Thomas B.C."/>
            <person name="Pan C."/>
            <person name="Northen T.R."/>
            <person name="Banfield J.F."/>
        </authorList>
    </citation>
    <scope>NUCLEOTIDE SEQUENCE [LARGE SCALE GENOMIC DNA]</scope>
    <source>
        <strain evidence="2">WS_7</strain>
    </source>
</reference>
<keyword evidence="1" id="KW-1133">Transmembrane helix</keyword>
<evidence type="ECO:0000313" key="3">
    <source>
        <dbReference type="Proteomes" id="UP000317366"/>
    </source>
</evidence>
<name>A0A538TKP3_UNCEI</name>
<keyword evidence="1" id="KW-0472">Membrane</keyword>
<feature type="transmembrane region" description="Helical" evidence="1">
    <location>
        <begin position="62"/>
        <end position="83"/>
    </location>
</feature>
<organism evidence="2 3">
    <name type="scientific">Eiseniibacteriota bacterium</name>
    <dbReference type="NCBI Taxonomy" id="2212470"/>
    <lineage>
        <taxon>Bacteria</taxon>
        <taxon>Candidatus Eiseniibacteriota</taxon>
    </lineage>
</organism>
<proteinExistence type="predicted"/>
<feature type="transmembrane region" description="Helical" evidence="1">
    <location>
        <begin position="31"/>
        <end position="50"/>
    </location>
</feature>
<evidence type="ECO:0000313" key="2">
    <source>
        <dbReference type="EMBL" id="TMQ64197.1"/>
    </source>
</evidence>
<dbReference type="AlphaFoldDB" id="A0A538TKP3"/>
<dbReference type="Proteomes" id="UP000317366">
    <property type="component" value="Unassembled WGS sequence"/>
</dbReference>
<evidence type="ECO:0000256" key="1">
    <source>
        <dbReference type="SAM" id="Phobius"/>
    </source>
</evidence>